<dbReference type="SUPFAM" id="SSF57933">
    <property type="entry name" value="TAZ domain"/>
    <property type="match status" value="1"/>
</dbReference>
<dbReference type="EMBL" id="QLLG01000326">
    <property type="protein sequence ID" value="RMX64257.1"/>
    <property type="molecule type" value="Genomic_DNA"/>
</dbReference>
<comment type="caution">
    <text evidence="1">The sequence shown here is derived from an EMBL/GenBank/DDBJ whole genome shotgun (WGS) entry which is preliminary data.</text>
</comment>
<organism evidence="1 3">
    <name type="scientific">Peronospora effusa</name>
    <dbReference type="NCBI Taxonomy" id="542832"/>
    <lineage>
        <taxon>Eukaryota</taxon>
        <taxon>Sar</taxon>
        <taxon>Stramenopiles</taxon>
        <taxon>Oomycota</taxon>
        <taxon>Peronosporomycetes</taxon>
        <taxon>Peronosporales</taxon>
        <taxon>Peronosporaceae</taxon>
        <taxon>Peronospora</taxon>
    </lineage>
</organism>
<protein>
    <recommendedName>
        <fullName evidence="5">TAZ-type domain-containing protein</fullName>
    </recommendedName>
</protein>
<evidence type="ECO:0000313" key="1">
    <source>
        <dbReference type="EMBL" id="RMX64257.1"/>
    </source>
</evidence>
<evidence type="ECO:0000313" key="3">
    <source>
        <dbReference type="Proteomes" id="UP000282087"/>
    </source>
</evidence>
<name>A0A3M6VCZ4_9STRA</name>
<sequence>MPDVDIKQEQGYLTLNERDATAEVKLTAAAAAYNAAVPHEEQERSNQLLIHACNCDNSECEDIEFQSLCAHMKRFLRVICWASHSERWRSYSIATVVIELFTFHALHCHTLQCNVPMCRQLRCQDKQTSC</sequence>
<dbReference type="AlphaFoldDB" id="A0A3M6VCZ4"/>
<dbReference type="VEuPathDB" id="FungiDB:DD237_005986"/>
<reference evidence="3 4" key="1">
    <citation type="submission" date="2018-06" db="EMBL/GenBank/DDBJ databases">
        <title>Comparative genomics of downy mildews reveals potential adaptations to biotrophy.</title>
        <authorList>
            <person name="Fletcher K."/>
            <person name="Klosterman S.J."/>
            <person name="Derevnina L."/>
            <person name="Martin F."/>
            <person name="Koike S."/>
            <person name="Reyes Chin-Wo S."/>
            <person name="Mou B."/>
            <person name="Michelmore R."/>
        </authorList>
    </citation>
    <scope>NUCLEOTIDE SEQUENCE [LARGE SCALE GENOMIC DNA]</scope>
    <source>
        <strain evidence="2 4">R13</strain>
        <strain evidence="1 3">R14</strain>
    </source>
</reference>
<dbReference type="STRING" id="542832.A0A3M6VCZ4"/>
<evidence type="ECO:0008006" key="5">
    <source>
        <dbReference type="Google" id="ProtNLM"/>
    </source>
</evidence>
<dbReference type="InterPro" id="IPR035898">
    <property type="entry name" value="TAZ_dom_sf"/>
</dbReference>
<evidence type="ECO:0000313" key="4">
    <source>
        <dbReference type="Proteomes" id="UP000286097"/>
    </source>
</evidence>
<gene>
    <name evidence="2" type="ORF">DD237_005986</name>
    <name evidence="1" type="ORF">DD238_006951</name>
</gene>
<dbReference type="Proteomes" id="UP000282087">
    <property type="component" value="Unassembled WGS sequence"/>
</dbReference>
<dbReference type="Gene3D" id="1.20.1020.10">
    <property type="entry name" value="TAZ domain"/>
    <property type="match status" value="1"/>
</dbReference>
<keyword evidence="3" id="KW-1185">Reference proteome</keyword>
<proteinExistence type="predicted"/>
<dbReference type="Proteomes" id="UP000286097">
    <property type="component" value="Unassembled WGS sequence"/>
</dbReference>
<dbReference type="EMBL" id="QKXF01000720">
    <property type="protein sequence ID" value="RQM09356.1"/>
    <property type="molecule type" value="Genomic_DNA"/>
</dbReference>
<evidence type="ECO:0000313" key="2">
    <source>
        <dbReference type="EMBL" id="RQM09356.1"/>
    </source>
</evidence>
<accession>A0A3M6VCZ4</accession>